<keyword evidence="1" id="KW-0812">Transmembrane</keyword>
<dbReference type="Proteomes" id="UP000294933">
    <property type="component" value="Unassembled WGS sequence"/>
</dbReference>
<keyword evidence="3" id="KW-1185">Reference proteome</keyword>
<feature type="transmembrane region" description="Helical" evidence="1">
    <location>
        <begin position="185"/>
        <end position="215"/>
    </location>
</feature>
<gene>
    <name evidence="2" type="ORF">BD410DRAFT_836195</name>
</gene>
<evidence type="ECO:0000256" key="1">
    <source>
        <dbReference type="SAM" id="Phobius"/>
    </source>
</evidence>
<feature type="transmembrane region" description="Helical" evidence="1">
    <location>
        <begin position="44"/>
        <end position="67"/>
    </location>
</feature>
<organism evidence="2 3">
    <name type="scientific">Rickenella mellea</name>
    <dbReference type="NCBI Taxonomy" id="50990"/>
    <lineage>
        <taxon>Eukaryota</taxon>
        <taxon>Fungi</taxon>
        <taxon>Dikarya</taxon>
        <taxon>Basidiomycota</taxon>
        <taxon>Agaricomycotina</taxon>
        <taxon>Agaricomycetes</taxon>
        <taxon>Hymenochaetales</taxon>
        <taxon>Rickenellaceae</taxon>
        <taxon>Rickenella</taxon>
    </lineage>
</organism>
<keyword evidence="1" id="KW-1133">Transmembrane helix</keyword>
<feature type="transmembrane region" description="Helical" evidence="1">
    <location>
        <begin position="107"/>
        <end position="128"/>
    </location>
</feature>
<dbReference type="VEuPathDB" id="FungiDB:BD410DRAFT_836195"/>
<reference evidence="2 3" key="1">
    <citation type="submission" date="2018-06" db="EMBL/GenBank/DDBJ databases">
        <title>A transcriptomic atlas of mushroom development highlights an independent origin of complex multicellularity.</title>
        <authorList>
            <consortium name="DOE Joint Genome Institute"/>
            <person name="Krizsan K."/>
            <person name="Almasi E."/>
            <person name="Merenyi Z."/>
            <person name="Sahu N."/>
            <person name="Viragh M."/>
            <person name="Koszo T."/>
            <person name="Mondo S."/>
            <person name="Kiss B."/>
            <person name="Balint B."/>
            <person name="Kues U."/>
            <person name="Barry K."/>
            <person name="Hegedus J.C."/>
            <person name="Henrissat B."/>
            <person name="Johnson J."/>
            <person name="Lipzen A."/>
            <person name="Ohm R."/>
            <person name="Nagy I."/>
            <person name="Pangilinan J."/>
            <person name="Yan J."/>
            <person name="Xiong Y."/>
            <person name="Grigoriev I.V."/>
            <person name="Hibbett D.S."/>
            <person name="Nagy L.G."/>
        </authorList>
    </citation>
    <scope>NUCLEOTIDE SEQUENCE [LARGE SCALE GENOMIC DNA]</scope>
    <source>
        <strain evidence="2 3">SZMC22713</strain>
    </source>
</reference>
<evidence type="ECO:0000313" key="2">
    <source>
        <dbReference type="EMBL" id="TDL27123.1"/>
    </source>
</evidence>
<dbReference type="AlphaFoldDB" id="A0A4Y7QHI6"/>
<dbReference type="EMBL" id="ML170160">
    <property type="protein sequence ID" value="TDL27123.1"/>
    <property type="molecule type" value="Genomic_DNA"/>
</dbReference>
<proteinExistence type="predicted"/>
<dbReference type="OrthoDB" id="3064287at2759"/>
<sequence>MTASLLNNNSIKMTPIQRQSTHVYPPQVAIKHSKNDIWGTFSKVFFGLLIVPYYIVIGLVWGIFGIVFCALNFGLLCANAALNGVINMVLGNHILRIAHLSHYTSDIWACRIGAIGAPLVAMTCHIVIQYSPESEWAGVLHILNLCISVALGATTGVIGCFVLIKHKVELPGDMDVLHAARAGALGAAIMGPGILVATFLIGSTVIGVLMLPLLLRIEYAFVRVRESVTEGTTSVYSCLCVATRGGGDGDSIYNNDWA</sequence>
<keyword evidence="1" id="KW-0472">Membrane</keyword>
<feature type="transmembrane region" description="Helical" evidence="1">
    <location>
        <begin position="73"/>
        <end position="95"/>
    </location>
</feature>
<protein>
    <submittedName>
        <fullName evidence="2">Uncharacterized protein</fullName>
    </submittedName>
</protein>
<name>A0A4Y7QHI6_9AGAM</name>
<accession>A0A4Y7QHI6</accession>
<feature type="transmembrane region" description="Helical" evidence="1">
    <location>
        <begin position="140"/>
        <end position="164"/>
    </location>
</feature>
<evidence type="ECO:0000313" key="3">
    <source>
        <dbReference type="Proteomes" id="UP000294933"/>
    </source>
</evidence>